<accession>A0A7W1T564</accession>
<organism evidence="1 2">
    <name type="scientific">Listeria rustica</name>
    <dbReference type="NCBI Taxonomy" id="2713503"/>
    <lineage>
        <taxon>Bacteria</taxon>
        <taxon>Bacillati</taxon>
        <taxon>Bacillota</taxon>
        <taxon>Bacilli</taxon>
        <taxon>Bacillales</taxon>
        <taxon>Listeriaceae</taxon>
        <taxon>Listeria</taxon>
    </lineage>
</organism>
<name>A0A7W1T564_9LIST</name>
<keyword evidence="2" id="KW-1185">Reference proteome</keyword>
<dbReference type="AlphaFoldDB" id="A0A7W1T564"/>
<dbReference type="RefSeq" id="WP_181675942.1">
    <property type="nucleotide sequence ID" value="NZ_JABJVM010000004.1"/>
</dbReference>
<proteinExistence type="predicted"/>
<reference evidence="1 2" key="1">
    <citation type="submission" date="2020-05" db="EMBL/GenBank/DDBJ databases">
        <authorList>
            <person name="Carlin C.R."/>
        </authorList>
    </citation>
    <scope>NUCLEOTIDE SEQUENCE [LARGE SCALE GENOMIC DNA]</scope>
    <source>
        <strain evidence="1 2">FSL W9-0585</strain>
    </source>
</reference>
<evidence type="ECO:0000313" key="1">
    <source>
        <dbReference type="EMBL" id="MBA3925721.1"/>
    </source>
</evidence>
<dbReference type="Proteomes" id="UP000548787">
    <property type="component" value="Unassembled WGS sequence"/>
</dbReference>
<dbReference type="EMBL" id="JABJVM010000004">
    <property type="protein sequence ID" value="MBA3925721.1"/>
    <property type="molecule type" value="Genomic_DNA"/>
</dbReference>
<reference evidence="1 2" key="2">
    <citation type="submission" date="2020-08" db="EMBL/GenBank/DDBJ databases">
        <title>Listeria ohnekaius sp. nov. and Listeria portnoyii sp. nov. isolated from non-agricultural and natural environments.</title>
        <authorList>
            <person name="Weller D."/>
            <person name="Belias A.M."/>
            <person name="Liao J."/>
            <person name="Guo S."/>
            <person name="Orsi R.H."/>
            <person name="Wiedmann M."/>
        </authorList>
    </citation>
    <scope>NUCLEOTIDE SEQUENCE [LARGE SCALE GENOMIC DNA]</scope>
    <source>
        <strain evidence="1 2">FSL W9-0585</strain>
    </source>
</reference>
<evidence type="ECO:0000313" key="2">
    <source>
        <dbReference type="Proteomes" id="UP000548787"/>
    </source>
</evidence>
<protein>
    <submittedName>
        <fullName evidence="1">Uncharacterized protein</fullName>
    </submittedName>
</protein>
<comment type="caution">
    <text evidence="1">The sequence shown here is derived from an EMBL/GenBank/DDBJ whole genome shotgun (WGS) entry which is preliminary data.</text>
</comment>
<sequence>MAMYKSDKSLWESSNGGSSGYSYTGSYYPSYSTETPESYAVKRIGEILEGIEEVKSELRSQGLSDLFPSRGTSTLSASKGKSGLEKKYQHANELVTLAGRVHKEVLQNIDGKITQAMNDAVKKLDNVNEGKNAYKTDKLTFSETYTTTDPYSGMTSTYTTQKKYTLDQILNSSDSPIKATKLLYDERLKLINELMDSGEITDKETIKELKGMSNDELVRAFFPTQLGEFEELKSTWHENNAGWLKWVDIGVSVVVGLALVASAVFTCGATLVIATAAVAYLGAKAIDGIITGTNRITGEVLSTEDKVWLGVDFVASALSFGAGAIVTKLGSSLREGSNLASTLKIAQGAGEKIAYAADKIQLTMTTMGNPLLGATLIGGEKGIGMIASKVISKFNVRRVAASVDESSLGRGWHDYFAAGDFNELHGVQRSRLENLSSQLGGGFSAEDLAIINKYYDFQLPHGVGDDAFTGIGIQKWNPGMDIDIDDQAVIRNFQEKITNFNKAKISTTNVMTDSQAMRLKGLAEDTTSKLIKDGVPEQLWNDVYDKLKIPNNLRGIEIFGK</sequence>
<gene>
    <name evidence="1" type="ORF">HPK16_05130</name>
</gene>